<proteinExistence type="inferred from homology"/>
<feature type="transmembrane region" description="Helical" evidence="11">
    <location>
        <begin position="249"/>
        <end position="273"/>
    </location>
</feature>
<feature type="transmembrane region" description="Helical" evidence="11">
    <location>
        <begin position="119"/>
        <end position="139"/>
    </location>
</feature>
<keyword evidence="9 11" id="KW-1133">Transmembrane helix</keyword>
<reference evidence="12" key="1">
    <citation type="submission" date="2025-08" db="UniProtKB">
        <authorList>
            <consortium name="Ensembl"/>
        </authorList>
    </citation>
    <scope>IDENTIFICATION</scope>
</reference>
<dbReference type="GO" id="GO:0031501">
    <property type="term" value="C:mannosyltransferase complex"/>
    <property type="evidence" value="ECO:0007669"/>
    <property type="project" value="TreeGrafter"/>
</dbReference>
<keyword evidence="5 11" id="KW-0328">Glycosyltransferase</keyword>
<name>A0A8D0HHP6_SPHPU</name>
<keyword evidence="8 11" id="KW-0256">Endoplasmic reticulum</keyword>
<dbReference type="GeneTree" id="ENSGT00390000013174"/>
<evidence type="ECO:0000256" key="4">
    <source>
        <dbReference type="ARBA" id="ARBA00022502"/>
    </source>
</evidence>
<accession>A0A8D0HHP6</accession>
<comment type="function">
    <text evidence="11">Mannosyltransferase involved in glycosylphosphatidylinositol-anchor biosynthesis.</text>
</comment>
<dbReference type="PANTHER" id="PTHR12468:SF2">
    <property type="entry name" value="GPI MANNOSYLTRANSFERASE 2"/>
    <property type="match status" value="1"/>
</dbReference>
<reference evidence="12" key="2">
    <citation type="submission" date="2025-09" db="UniProtKB">
        <authorList>
            <consortium name="Ensembl"/>
        </authorList>
    </citation>
    <scope>IDENTIFICATION</scope>
</reference>
<evidence type="ECO:0000313" key="13">
    <source>
        <dbReference type="Proteomes" id="UP000694392"/>
    </source>
</evidence>
<evidence type="ECO:0000256" key="10">
    <source>
        <dbReference type="ARBA" id="ARBA00023136"/>
    </source>
</evidence>
<dbReference type="GO" id="GO:0004376">
    <property type="term" value="F:GPI mannosyltransferase activity"/>
    <property type="evidence" value="ECO:0007669"/>
    <property type="project" value="InterPro"/>
</dbReference>
<feature type="transmembrane region" description="Helical" evidence="11">
    <location>
        <begin position="151"/>
        <end position="172"/>
    </location>
</feature>
<protein>
    <recommendedName>
        <fullName evidence="11">GPI mannosyltransferase 2</fullName>
        <ecNumber evidence="11">2.4.1.-</ecNumber>
    </recommendedName>
</protein>
<dbReference type="Proteomes" id="UP000694392">
    <property type="component" value="Unplaced"/>
</dbReference>
<organism evidence="12 13">
    <name type="scientific">Sphenodon punctatus</name>
    <name type="common">Tuatara</name>
    <name type="synonym">Hatteria punctata</name>
    <dbReference type="NCBI Taxonomy" id="8508"/>
    <lineage>
        <taxon>Eukaryota</taxon>
        <taxon>Metazoa</taxon>
        <taxon>Chordata</taxon>
        <taxon>Craniata</taxon>
        <taxon>Vertebrata</taxon>
        <taxon>Euteleostomi</taxon>
        <taxon>Lepidosauria</taxon>
        <taxon>Sphenodontia</taxon>
        <taxon>Sphenodontidae</taxon>
        <taxon>Sphenodon</taxon>
    </lineage>
</organism>
<evidence type="ECO:0000256" key="11">
    <source>
        <dbReference type="RuleBase" id="RU363112"/>
    </source>
</evidence>
<keyword evidence="4 11" id="KW-0337">GPI-anchor biosynthesis</keyword>
<comment type="similarity">
    <text evidence="3 11">Belongs to the PIGV family.</text>
</comment>
<feature type="transmembrane region" description="Helical" evidence="11">
    <location>
        <begin position="399"/>
        <end position="419"/>
    </location>
</feature>
<sequence length="524" mass="59132">MMLKERRDLYLPEVIWFAVACRVLTLLLQALLNLLIPDHEADAFTPPRLSEPNLCDWLLEWLLGGLSRWDAEHFLFIAEHGYLYEHNYAFFPLYPLSLRAMAEVVLWPLQGVLRLRSRLLLSAVLLNATFSVLASAVLYELGHVVLRCRKLAFLSATLFCLSPANVFMAAAYSESMFALLAFSAMWQLEGRQLWTSGLLFSLAASVRSNGVINAGFIVYSQTKHLAFQLQAGAGCGVKLPQILGRFSSLAASVVLTFAGVSLPFALFQFYAYLRFCEPDSDPEHTVPRPLLQLALEKGYRVAGMNGVKPLWCSWSFPIVYTYIQDTYWNVGFLRYFEPKQIPNFLLAAPVIVLGLWSAWLYTTTNPQLCLTLGFVRRRAEGRKGENSDKPEVGFCCSSVFVYIVHAMALLVFGTLCMHVQVLTRFLGSSTPILYWFSAHLLHNYEPLLLWDEDPSVQNVAPLSGKPKPSISFPGSIRGQVSKNPIVGLLLNWRMCTPLTRCILGYFLSYWLLGLILHCNFLPWT</sequence>
<keyword evidence="13" id="KW-1185">Reference proteome</keyword>
<comment type="subcellular location">
    <subcellularLocation>
        <location evidence="1 11">Endoplasmic reticulum membrane</location>
        <topology evidence="1 11">Multi-pass membrane protein</topology>
    </subcellularLocation>
</comment>
<evidence type="ECO:0000256" key="3">
    <source>
        <dbReference type="ARBA" id="ARBA00008698"/>
    </source>
</evidence>
<evidence type="ECO:0000256" key="1">
    <source>
        <dbReference type="ARBA" id="ARBA00004477"/>
    </source>
</evidence>
<keyword evidence="7 11" id="KW-0812">Transmembrane</keyword>
<evidence type="ECO:0000256" key="8">
    <source>
        <dbReference type="ARBA" id="ARBA00022824"/>
    </source>
</evidence>
<dbReference type="PANTHER" id="PTHR12468">
    <property type="entry name" value="GPI MANNOSYLTRANSFERASE 2"/>
    <property type="match status" value="1"/>
</dbReference>
<comment type="pathway">
    <text evidence="2 11">Glycolipid biosynthesis; glycosylphosphatidylinositol-anchor biosynthesis.</text>
</comment>
<dbReference type="GO" id="GO:0005789">
    <property type="term" value="C:endoplasmic reticulum membrane"/>
    <property type="evidence" value="ECO:0007669"/>
    <property type="project" value="UniProtKB-SubCell"/>
</dbReference>
<gene>
    <name evidence="12" type="primary">PIGV</name>
</gene>
<dbReference type="GO" id="GO:0000009">
    <property type="term" value="F:alpha-1,6-mannosyltransferase activity"/>
    <property type="evidence" value="ECO:0007669"/>
    <property type="project" value="Ensembl"/>
</dbReference>
<dbReference type="GO" id="GO:0006506">
    <property type="term" value="P:GPI anchor biosynthetic process"/>
    <property type="evidence" value="ECO:0007669"/>
    <property type="project" value="UniProtKB-UniPathway"/>
</dbReference>
<evidence type="ECO:0000256" key="2">
    <source>
        <dbReference type="ARBA" id="ARBA00004687"/>
    </source>
</evidence>
<dbReference type="Ensembl" id="ENSSPUT00000025523.1">
    <property type="protein sequence ID" value="ENSSPUP00000023926.1"/>
    <property type="gene ID" value="ENSSPUG00000018350.1"/>
</dbReference>
<feature type="transmembrane region" description="Helical" evidence="11">
    <location>
        <begin position="14"/>
        <end position="36"/>
    </location>
</feature>
<keyword evidence="10 11" id="KW-0472">Membrane</keyword>
<evidence type="ECO:0000256" key="9">
    <source>
        <dbReference type="ARBA" id="ARBA00022989"/>
    </source>
</evidence>
<evidence type="ECO:0000256" key="7">
    <source>
        <dbReference type="ARBA" id="ARBA00022692"/>
    </source>
</evidence>
<feature type="transmembrane region" description="Helical" evidence="11">
    <location>
        <begin position="502"/>
        <end position="523"/>
    </location>
</feature>
<dbReference type="AlphaFoldDB" id="A0A8D0HHP6"/>
<comment type="caution">
    <text evidence="11">Lacks conserved residue(s) required for the propagation of feature annotation.</text>
</comment>
<dbReference type="UniPathway" id="UPA00196"/>
<evidence type="ECO:0000256" key="6">
    <source>
        <dbReference type="ARBA" id="ARBA00022679"/>
    </source>
</evidence>
<keyword evidence="6 11" id="KW-0808">Transferase</keyword>
<dbReference type="InterPro" id="IPR007315">
    <property type="entry name" value="PIG-V/Gpi18"/>
</dbReference>
<dbReference type="Pfam" id="PF04188">
    <property type="entry name" value="Mannosyl_trans2"/>
    <property type="match status" value="1"/>
</dbReference>
<dbReference type="EC" id="2.4.1.-" evidence="11"/>
<evidence type="ECO:0000256" key="5">
    <source>
        <dbReference type="ARBA" id="ARBA00022676"/>
    </source>
</evidence>
<evidence type="ECO:0000313" key="12">
    <source>
        <dbReference type="Ensembl" id="ENSSPUP00000023926.1"/>
    </source>
</evidence>
<feature type="transmembrane region" description="Helical" evidence="11">
    <location>
        <begin position="344"/>
        <end position="362"/>
    </location>
</feature>
<dbReference type="OMA" id="GALFIWC"/>